<name>A0A8J3C5X2_9ACTN</name>
<dbReference type="EMBL" id="BMMX01000068">
    <property type="protein sequence ID" value="GGL19573.1"/>
    <property type="molecule type" value="Genomic_DNA"/>
</dbReference>
<evidence type="ECO:0000313" key="3">
    <source>
        <dbReference type="Proteomes" id="UP000656042"/>
    </source>
</evidence>
<dbReference type="InterPro" id="IPR046030">
    <property type="entry name" value="DUF5988"/>
</dbReference>
<reference evidence="2" key="2">
    <citation type="submission" date="2020-09" db="EMBL/GenBank/DDBJ databases">
        <authorList>
            <person name="Sun Q."/>
            <person name="Zhou Y."/>
        </authorList>
    </citation>
    <scope>NUCLEOTIDE SEQUENCE</scope>
    <source>
        <strain evidence="2">CGMCC 4.7299</strain>
    </source>
</reference>
<protein>
    <submittedName>
        <fullName evidence="2">Uncharacterized protein</fullName>
    </submittedName>
</protein>
<sequence length="80" mass="8708">MSSPAGPSRLRPDTDAVLRGGPDDLPAELRTFRTDRDAGTVKVPFYGGYEHFERRAAEPGAGPADGPVEFHWIGRTRVAE</sequence>
<organism evidence="2 3">
    <name type="scientific">Mangrovihabitans endophyticus</name>
    <dbReference type="NCBI Taxonomy" id="1751298"/>
    <lineage>
        <taxon>Bacteria</taxon>
        <taxon>Bacillati</taxon>
        <taxon>Actinomycetota</taxon>
        <taxon>Actinomycetes</taxon>
        <taxon>Micromonosporales</taxon>
        <taxon>Micromonosporaceae</taxon>
        <taxon>Mangrovihabitans</taxon>
    </lineage>
</organism>
<reference evidence="2" key="1">
    <citation type="journal article" date="2014" name="Int. J. Syst. Evol. Microbiol.">
        <title>Complete genome sequence of Corynebacterium casei LMG S-19264T (=DSM 44701T), isolated from a smear-ripened cheese.</title>
        <authorList>
            <consortium name="US DOE Joint Genome Institute (JGI-PGF)"/>
            <person name="Walter F."/>
            <person name="Albersmeier A."/>
            <person name="Kalinowski J."/>
            <person name="Ruckert C."/>
        </authorList>
    </citation>
    <scope>NUCLEOTIDE SEQUENCE</scope>
    <source>
        <strain evidence="2">CGMCC 4.7299</strain>
    </source>
</reference>
<dbReference type="AlphaFoldDB" id="A0A8J3C5X2"/>
<feature type="region of interest" description="Disordered" evidence="1">
    <location>
        <begin position="1"/>
        <end position="28"/>
    </location>
</feature>
<dbReference type="Proteomes" id="UP000656042">
    <property type="component" value="Unassembled WGS sequence"/>
</dbReference>
<gene>
    <name evidence="2" type="ORF">GCM10012284_62670</name>
</gene>
<dbReference type="RefSeq" id="WP_189082955.1">
    <property type="nucleotide sequence ID" value="NZ_BMMX01000068.1"/>
</dbReference>
<evidence type="ECO:0000256" key="1">
    <source>
        <dbReference type="SAM" id="MobiDB-lite"/>
    </source>
</evidence>
<dbReference type="Pfam" id="PF19450">
    <property type="entry name" value="DUF5988"/>
    <property type="match status" value="1"/>
</dbReference>
<proteinExistence type="predicted"/>
<comment type="caution">
    <text evidence="2">The sequence shown here is derived from an EMBL/GenBank/DDBJ whole genome shotgun (WGS) entry which is preliminary data.</text>
</comment>
<accession>A0A8J3C5X2</accession>
<keyword evidence="3" id="KW-1185">Reference proteome</keyword>
<evidence type="ECO:0000313" key="2">
    <source>
        <dbReference type="EMBL" id="GGL19573.1"/>
    </source>
</evidence>